<dbReference type="SUPFAM" id="SSF52540">
    <property type="entry name" value="P-loop containing nucleoside triphosphate hydrolases"/>
    <property type="match status" value="1"/>
</dbReference>
<feature type="domain" description="Orc1-like AAA ATPase" evidence="2">
    <location>
        <begin position="8"/>
        <end position="120"/>
    </location>
</feature>
<evidence type="ECO:0000313" key="4">
    <source>
        <dbReference type="Proteomes" id="UP001501447"/>
    </source>
</evidence>
<feature type="region of interest" description="Disordered" evidence="1">
    <location>
        <begin position="117"/>
        <end position="173"/>
    </location>
</feature>
<keyword evidence="4" id="KW-1185">Reference proteome</keyword>
<reference evidence="4" key="1">
    <citation type="journal article" date="2019" name="Int. J. Syst. Evol. Microbiol.">
        <title>The Global Catalogue of Microorganisms (GCM) 10K type strain sequencing project: providing services to taxonomists for standard genome sequencing and annotation.</title>
        <authorList>
            <consortium name="The Broad Institute Genomics Platform"/>
            <consortium name="The Broad Institute Genome Sequencing Center for Infectious Disease"/>
            <person name="Wu L."/>
            <person name="Ma J."/>
        </authorList>
    </citation>
    <scope>NUCLEOTIDE SEQUENCE [LARGE SCALE GENOMIC DNA]</scope>
    <source>
        <strain evidence="4">JCM 16373</strain>
    </source>
</reference>
<dbReference type="InterPro" id="IPR027417">
    <property type="entry name" value="P-loop_NTPase"/>
</dbReference>
<proteinExistence type="predicted"/>
<comment type="caution">
    <text evidence="3">The sequence shown here is derived from an EMBL/GenBank/DDBJ whole genome shotgun (WGS) entry which is preliminary data.</text>
</comment>
<dbReference type="Proteomes" id="UP001501447">
    <property type="component" value="Unassembled WGS sequence"/>
</dbReference>
<protein>
    <recommendedName>
        <fullName evidence="2">Orc1-like AAA ATPase domain-containing protein</fullName>
    </recommendedName>
</protein>
<organism evidence="3 4">
    <name type="scientific">Streptomyces axinellae</name>
    <dbReference type="NCBI Taxonomy" id="552788"/>
    <lineage>
        <taxon>Bacteria</taxon>
        <taxon>Bacillati</taxon>
        <taxon>Actinomycetota</taxon>
        <taxon>Actinomycetes</taxon>
        <taxon>Kitasatosporales</taxon>
        <taxon>Streptomycetaceae</taxon>
        <taxon>Streptomyces</taxon>
    </lineage>
</organism>
<dbReference type="EMBL" id="BAAARJ010000001">
    <property type="protein sequence ID" value="GAA2591137.1"/>
    <property type="molecule type" value="Genomic_DNA"/>
</dbReference>
<feature type="compositionally biased region" description="Low complexity" evidence="1">
    <location>
        <begin position="118"/>
        <end position="133"/>
    </location>
</feature>
<accession>A0ABP6BZE9</accession>
<dbReference type="Pfam" id="PF13191">
    <property type="entry name" value="AAA_16"/>
    <property type="match status" value="1"/>
</dbReference>
<evidence type="ECO:0000256" key="1">
    <source>
        <dbReference type="SAM" id="MobiDB-lite"/>
    </source>
</evidence>
<evidence type="ECO:0000259" key="2">
    <source>
        <dbReference type="Pfam" id="PF13191"/>
    </source>
</evidence>
<sequence length="173" mass="17764">MDEERIIVGRDAELARLFHAVAVPSGAVCSSAGPSAAEPVVVLAGEVGTGKTVLLDSTVRRAAAHGTRVLRAEGSESESGLAFSALHQLLRPARADVEELPARQRAALHAAFGTGEGTVAPATTRARTANTPVSRTSWAAFPRTARTPGRAPGCEPSRTPSPAGPKSPPSSRS</sequence>
<gene>
    <name evidence="3" type="ORF">GCM10009863_00110</name>
</gene>
<name>A0ABP6BZE9_9ACTN</name>
<feature type="compositionally biased region" description="Pro residues" evidence="1">
    <location>
        <begin position="162"/>
        <end position="173"/>
    </location>
</feature>
<dbReference type="InterPro" id="IPR041664">
    <property type="entry name" value="AAA_16"/>
</dbReference>
<evidence type="ECO:0000313" key="3">
    <source>
        <dbReference type="EMBL" id="GAA2591137.1"/>
    </source>
</evidence>